<dbReference type="EMBL" id="JAXUIC010000004">
    <property type="protein sequence ID" value="KAK4593517.1"/>
    <property type="molecule type" value="Genomic_DNA"/>
</dbReference>
<accession>A0AAN7FM09</accession>
<protein>
    <submittedName>
        <fullName evidence="1">Uncharacterized protein</fullName>
    </submittedName>
</protein>
<evidence type="ECO:0000313" key="1">
    <source>
        <dbReference type="EMBL" id="KAK4593521.1"/>
    </source>
</evidence>
<dbReference type="EMBL" id="JAXUIC010000004">
    <property type="protein sequence ID" value="KAK4593519.1"/>
    <property type="molecule type" value="Genomic_DNA"/>
</dbReference>
<dbReference type="Proteomes" id="UP001324115">
    <property type="component" value="Unassembled WGS sequence"/>
</dbReference>
<proteinExistence type="predicted"/>
<comment type="caution">
    <text evidence="1">The sequence shown here is derived from an EMBL/GenBank/DDBJ whole genome shotgun (WGS) entry which is preliminary data.</text>
</comment>
<dbReference type="AlphaFoldDB" id="A0AAN7FM09"/>
<evidence type="ECO:0000313" key="2">
    <source>
        <dbReference type="Proteomes" id="UP001324115"/>
    </source>
</evidence>
<dbReference type="EMBL" id="JAXUIC010000004">
    <property type="protein sequence ID" value="KAK4593520.1"/>
    <property type="molecule type" value="Genomic_DNA"/>
</dbReference>
<reference evidence="1 2" key="1">
    <citation type="journal article" date="2023" name="G3 (Bethesda)">
        <title>A haplotype-resolved chromosome-scale genome for Quercus rubra L. provides insights into the genetics of adaptive traits for red oak species.</title>
        <authorList>
            <person name="Kapoor B."/>
            <person name="Jenkins J."/>
            <person name="Schmutz J."/>
            <person name="Zhebentyayeva T."/>
            <person name="Kuelheim C."/>
            <person name="Coggeshall M."/>
            <person name="Heim C."/>
            <person name="Lasky J.R."/>
            <person name="Leites L."/>
            <person name="Islam-Faridi N."/>
            <person name="Romero-Severson J."/>
            <person name="DeLeo V.L."/>
            <person name="Lucas S.M."/>
            <person name="Lazic D."/>
            <person name="Gailing O."/>
            <person name="Carlson J."/>
            <person name="Staton M."/>
        </authorList>
    </citation>
    <scope>NUCLEOTIDE SEQUENCE [LARGE SCALE GENOMIC DNA]</scope>
    <source>
        <strain evidence="1">Pseudo-F2</strain>
    </source>
</reference>
<keyword evidence="2" id="KW-1185">Reference proteome</keyword>
<dbReference type="EMBL" id="JAXUIC010000004">
    <property type="protein sequence ID" value="KAK4593518.1"/>
    <property type="molecule type" value="Genomic_DNA"/>
</dbReference>
<gene>
    <name evidence="1" type="ORF">RGQ29_017578</name>
</gene>
<dbReference type="EMBL" id="JAXUIC010000004">
    <property type="protein sequence ID" value="KAK4593521.1"/>
    <property type="molecule type" value="Genomic_DNA"/>
</dbReference>
<organism evidence="1 2">
    <name type="scientific">Quercus rubra</name>
    <name type="common">Northern red oak</name>
    <name type="synonym">Quercus borealis</name>
    <dbReference type="NCBI Taxonomy" id="3512"/>
    <lineage>
        <taxon>Eukaryota</taxon>
        <taxon>Viridiplantae</taxon>
        <taxon>Streptophyta</taxon>
        <taxon>Embryophyta</taxon>
        <taxon>Tracheophyta</taxon>
        <taxon>Spermatophyta</taxon>
        <taxon>Magnoliopsida</taxon>
        <taxon>eudicotyledons</taxon>
        <taxon>Gunneridae</taxon>
        <taxon>Pentapetalae</taxon>
        <taxon>rosids</taxon>
        <taxon>fabids</taxon>
        <taxon>Fagales</taxon>
        <taxon>Fagaceae</taxon>
        <taxon>Quercus</taxon>
    </lineage>
</organism>
<name>A0AAN7FM09_QUERU</name>
<sequence>MAARERRARKRISDKEGTCNRERLQLNFEVNKEGRRVFLDMAPTKYLQPTIQMLSGTEFVVYMFKGTQACENQIFNFIGCGTKY</sequence>